<proteinExistence type="inferred from homology"/>
<dbReference type="SUPFAM" id="SSF56112">
    <property type="entry name" value="Protein kinase-like (PK-like)"/>
    <property type="match status" value="1"/>
</dbReference>
<dbReference type="CDD" id="cd05117">
    <property type="entry name" value="STKc_CAMK"/>
    <property type="match status" value="1"/>
</dbReference>
<feature type="domain" description="EF-hand" evidence="11">
    <location>
        <begin position="380"/>
        <end position="415"/>
    </location>
</feature>
<keyword evidence="2" id="KW-0723">Serine/threonine-protein kinase</keyword>
<evidence type="ECO:0000256" key="6">
    <source>
        <dbReference type="ARBA" id="ARBA00022777"/>
    </source>
</evidence>
<reference evidence="12" key="1">
    <citation type="submission" date="2021-01" db="EMBL/GenBank/DDBJ databases">
        <authorList>
            <person name="Corre E."/>
            <person name="Pelletier E."/>
            <person name="Niang G."/>
            <person name="Scheremetjew M."/>
            <person name="Finn R."/>
            <person name="Kale V."/>
            <person name="Holt S."/>
            <person name="Cochrane G."/>
            <person name="Meng A."/>
            <person name="Brown T."/>
            <person name="Cohen L."/>
        </authorList>
    </citation>
    <scope>NUCLEOTIDE SEQUENCE</scope>
    <source>
        <strain evidence="12">GSO104</strain>
    </source>
</reference>
<dbReference type="Gene3D" id="1.10.238.10">
    <property type="entry name" value="EF-hand"/>
    <property type="match status" value="2"/>
</dbReference>
<keyword evidence="8" id="KW-0067">ATP-binding</keyword>
<dbReference type="InterPro" id="IPR018247">
    <property type="entry name" value="EF_Hand_1_Ca_BS"/>
</dbReference>
<dbReference type="Gene3D" id="3.30.200.20">
    <property type="entry name" value="Phosphorylase Kinase, domain 1"/>
    <property type="match status" value="1"/>
</dbReference>
<dbReference type="FunFam" id="3.30.200.20:FF:001224">
    <property type="entry name" value="Predicted protein"/>
    <property type="match status" value="1"/>
</dbReference>
<protein>
    <submittedName>
        <fullName evidence="12">Uncharacterized protein</fullName>
    </submittedName>
</protein>
<dbReference type="Pfam" id="PF00069">
    <property type="entry name" value="Pkinase"/>
    <property type="match status" value="1"/>
</dbReference>
<keyword evidence="4" id="KW-0677">Repeat</keyword>
<dbReference type="InterPro" id="IPR008271">
    <property type="entry name" value="Ser/Thr_kinase_AS"/>
</dbReference>
<dbReference type="FunFam" id="1.10.238.10:FF:000003">
    <property type="entry name" value="Calmodulin A"/>
    <property type="match status" value="1"/>
</dbReference>
<evidence type="ECO:0000256" key="3">
    <source>
        <dbReference type="ARBA" id="ARBA00022679"/>
    </source>
</evidence>
<evidence type="ECO:0000256" key="1">
    <source>
        <dbReference type="ARBA" id="ARBA00001946"/>
    </source>
</evidence>
<keyword evidence="6" id="KW-0418">Kinase</keyword>
<dbReference type="GO" id="GO:0004674">
    <property type="term" value="F:protein serine/threonine kinase activity"/>
    <property type="evidence" value="ECO:0007669"/>
    <property type="project" value="UniProtKB-KW"/>
</dbReference>
<dbReference type="GO" id="GO:0005524">
    <property type="term" value="F:ATP binding"/>
    <property type="evidence" value="ECO:0007669"/>
    <property type="project" value="UniProtKB-KW"/>
</dbReference>
<evidence type="ECO:0000256" key="5">
    <source>
        <dbReference type="ARBA" id="ARBA00022741"/>
    </source>
</evidence>
<dbReference type="InterPro" id="IPR000719">
    <property type="entry name" value="Prot_kinase_dom"/>
</dbReference>
<name>A0A6S9DGY3_9STRA</name>
<feature type="domain" description="Protein kinase" evidence="10">
    <location>
        <begin position="49"/>
        <end position="333"/>
    </location>
</feature>
<dbReference type="PROSITE" id="PS00018">
    <property type="entry name" value="EF_HAND_1"/>
    <property type="match status" value="1"/>
</dbReference>
<evidence type="ECO:0000259" key="11">
    <source>
        <dbReference type="PROSITE" id="PS50222"/>
    </source>
</evidence>
<dbReference type="InterPro" id="IPR002048">
    <property type="entry name" value="EF_hand_dom"/>
</dbReference>
<gene>
    <name evidence="12" type="ORF">DBRI00130_LOCUS44612</name>
</gene>
<evidence type="ECO:0000256" key="4">
    <source>
        <dbReference type="ARBA" id="ARBA00022737"/>
    </source>
</evidence>
<keyword evidence="5" id="KW-0547">Nucleotide-binding</keyword>
<dbReference type="PANTHER" id="PTHR24349">
    <property type="entry name" value="SERINE/THREONINE-PROTEIN KINASE"/>
    <property type="match status" value="1"/>
</dbReference>
<dbReference type="PROSITE" id="PS00108">
    <property type="entry name" value="PROTEIN_KINASE_ST"/>
    <property type="match status" value="1"/>
</dbReference>
<dbReference type="FunFam" id="1.10.510.10:FF:000571">
    <property type="entry name" value="Maternal embryonic leucine zipper kinase"/>
    <property type="match status" value="1"/>
</dbReference>
<dbReference type="EMBL" id="HBNS01061857">
    <property type="protein sequence ID" value="CAE4670107.1"/>
    <property type="molecule type" value="Transcribed_RNA"/>
</dbReference>
<evidence type="ECO:0000256" key="2">
    <source>
        <dbReference type="ARBA" id="ARBA00022527"/>
    </source>
</evidence>
<evidence type="ECO:0000256" key="9">
    <source>
        <dbReference type="ARBA" id="ARBA00024334"/>
    </source>
</evidence>
<dbReference type="SUPFAM" id="SSF47473">
    <property type="entry name" value="EF-hand"/>
    <property type="match status" value="1"/>
</dbReference>
<keyword evidence="3" id="KW-0808">Transferase</keyword>
<comment type="similarity">
    <text evidence="9">Belongs to the protein kinase superfamily. Ser/Thr protein kinase family. CDPK subfamily.</text>
</comment>
<evidence type="ECO:0000256" key="8">
    <source>
        <dbReference type="ARBA" id="ARBA00022840"/>
    </source>
</evidence>
<dbReference type="InterPro" id="IPR050205">
    <property type="entry name" value="CDPK_Ser/Thr_kinases"/>
</dbReference>
<accession>A0A6S9DGY3</accession>
<feature type="domain" description="EF-hand" evidence="11">
    <location>
        <begin position="416"/>
        <end position="449"/>
    </location>
</feature>
<comment type="cofactor">
    <cofactor evidence="1">
        <name>Mg(2+)</name>
        <dbReference type="ChEBI" id="CHEBI:18420"/>
    </cofactor>
</comment>
<keyword evidence="7" id="KW-0106">Calcium</keyword>
<dbReference type="GO" id="GO:0005509">
    <property type="term" value="F:calcium ion binding"/>
    <property type="evidence" value="ECO:0007669"/>
    <property type="project" value="InterPro"/>
</dbReference>
<dbReference type="Gene3D" id="1.10.510.10">
    <property type="entry name" value="Transferase(Phosphotransferase) domain 1"/>
    <property type="match status" value="1"/>
</dbReference>
<dbReference type="SMART" id="SM00220">
    <property type="entry name" value="S_TKc"/>
    <property type="match status" value="1"/>
</dbReference>
<evidence type="ECO:0000256" key="7">
    <source>
        <dbReference type="ARBA" id="ARBA00022837"/>
    </source>
</evidence>
<feature type="domain" description="EF-hand" evidence="11">
    <location>
        <begin position="483"/>
        <end position="518"/>
    </location>
</feature>
<dbReference type="CDD" id="cd00051">
    <property type="entry name" value="EFh"/>
    <property type="match status" value="2"/>
</dbReference>
<organism evidence="12">
    <name type="scientific">Ditylum brightwellii</name>
    <dbReference type="NCBI Taxonomy" id="49249"/>
    <lineage>
        <taxon>Eukaryota</taxon>
        <taxon>Sar</taxon>
        <taxon>Stramenopiles</taxon>
        <taxon>Ochrophyta</taxon>
        <taxon>Bacillariophyta</taxon>
        <taxon>Mediophyceae</taxon>
        <taxon>Lithodesmiophycidae</taxon>
        <taxon>Lithodesmiales</taxon>
        <taxon>Lithodesmiaceae</taxon>
        <taxon>Ditylum</taxon>
    </lineage>
</organism>
<evidence type="ECO:0000259" key="10">
    <source>
        <dbReference type="PROSITE" id="PS50011"/>
    </source>
</evidence>
<dbReference type="InterPro" id="IPR011009">
    <property type="entry name" value="Kinase-like_dom_sf"/>
</dbReference>
<dbReference type="InterPro" id="IPR011992">
    <property type="entry name" value="EF-hand-dom_pair"/>
</dbReference>
<sequence length="549" mass="62020">MFNCRDCCENMGQSHGFCGNTFQEGSPSESMRNNMITEWKNRDWKDYYEVEKTLVGEGSMGAINVVKKKSKMLGGSAYKHSRKSGLFGMFSSKKKENLFTDSNSYAMKSIRLGFVTDEFLDELRNEIAVLKTIDHPNIVKAYEVFESKKNLYIVMELCSGGDLYSRNPYSERDAAKYTAMLLSAISFLHEHGVVHRDLKFENIMFENTSPDAVIKVIDFGLSKKFLPGTLDTMTEGVGTIYTMAPQVLQGVYTSQADLWSVGVITYMLLSRQKPFYHRKRRHVIDKIMRCAYDFNGPGWRGISLEAQKFVSSLIVLDPKDRLTADAALKHPWLDRNYNLSDRRPSQKAMDDVEGRLISYASQSDFKKMALMVVAHKTTSEEVAELRSVFDQYDTGSDGTITLDEFKMALSDSNYSEEDVEALFDNVDVDKNGKIYYTEFLAATLEVVGRIEEDRLAEAFDKIDDDDTGYISGKNLKKLLGKDYTPEKVAEIMKEVDTNKDGKISFDEFLRGFREKNVSLRAEVIADSDSDNSGGRLLGVSAKIPGGVHD</sequence>
<evidence type="ECO:0000313" key="12">
    <source>
        <dbReference type="EMBL" id="CAE4670107.1"/>
    </source>
</evidence>
<dbReference type="PROSITE" id="PS50222">
    <property type="entry name" value="EF_HAND_2"/>
    <property type="match status" value="3"/>
</dbReference>
<dbReference type="PROSITE" id="PS50011">
    <property type="entry name" value="PROTEIN_KINASE_DOM"/>
    <property type="match status" value="1"/>
</dbReference>
<dbReference type="SMART" id="SM00054">
    <property type="entry name" value="EFh"/>
    <property type="match status" value="4"/>
</dbReference>
<dbReference type="AlphaFoldDB" id="A0A6S9DGY3"/>
<dbReference type="Pfam" id="PF13499">
    <property type="entry name" value="EF-hand_7"/>
    <property type="match status" value="2"/>
</dbReference>